<organism evidence="1 2">
    <name type="scientific">Hygrophoropsis aurantiaca</name>
    <dbReference type="NCBI Taxonomy" id="72124"/>
    <lineage>
        <taxon>Eukaryota</taxon>
        <taxon>Fungi</taxon>
        <taxon>Dikarya</taxon>
        <taxon>Basidiomycota</taxon>
        <taxon>Agaricomycotina</taxon>
        <taxon>Agaricomycetes</taxon>
        <taxon>Agaricomycetidae</taxon>
        <taxon>Boletales</taxon>
        <taxon>Coniophorineae</taxon>
        <taxon>Hygrophoropsidaceae</taxon>
        <taxon>Hygrophoropsis</taxon>
    </lineage>
</organism>
<dbReference type="Proteomes" id="UP000790377">
    <property type="component" value="Unassembled WGS sequence"/>
</dbReference>
<comment type="caution">
    <text evidence="1">The sequence shown here is derived from an EMBL/GenBank/DDBJ whole genome shotgun (WGS) entry which is preliminary data.</text>
</comment>
<gene>
    <name evidence="1" type="ORF">BJ138DRAFT_905864</name>
</gene>
<proteinExistence type="predicted"/>
<evidence type="ECO:0000313" key="1">
    <source>
        <dbReference type="EMBL" id="KAH7911524.1"/>
    </source>
</evidence>
<accession>A0ACB8AF92</accession>
<keyword evidence="2" id="KW-1185">Reference proteome</keyword>
<reference evidence="1" key="1">
    <citation type="journal article" date="2021" name="New Phytol.">
        <title>Evolutionary innovations through gain and loss of genes in the ectomycorrhizal Boletales.</title>
        <authorList>
            <person name="Wu G."/>
            <person name="Miyauchi S."/>
            <person name="Morin E."/>
            <person name="Kuo A."/>
            <person name="Drula E."/>
            <person name="Varga T."/>
            <person name="Kohler A."/>
            <person name="Feng B."/>
            <person name="Cao Y."/>
            <person name="Lipzen A."/>
            <person name="Daum C."/>
            <person name="Hundley H."/>
            <person name="Pangilinan J."/>
            <person name="Johnson J."/>
            <person name="Barry K."/>
            <person name="LaButti K."/>
            <person name="Ng V."/>
            <person name="Ahrendt S."/>
            <person name="Min B."/>
            <person name="Choi I.G."/>
            <person name="Park H."/>
            <person name="Plett J.M."/>
            <person name="Magnuson J."/>
            <person name="Spatafora J.W."/>
            <person name="Nagy L.G."/>
            <person name="Henrissat B."/>
            <person name="Grigoriev I.V."/>
            <person name="Yang Z.L."/>
            <person name="Xu J."/>
            <person name="Martin F.M."/>
        </authorList>
    </citation>
    <scope>NUCLEOTIDE SEQUENCE</scope>
    <source>
        <strain evidence="1">ATCC 28755</strain>
    </source>
</reference>
<evidence type="ECO:0000313" key="2">
    <source>
        <dbReference type="Proteomes" id="UP000790377"/>
    </source>
</evidence>
<dbReference type="EMBL" id="MU267675">
    <property type="protein sequence ID" value="KAH7911524.1"/>
    <property type="molecule type" value="Genomic_DNA"/>
</dbReference>
<sequence>MQQQRIQPHLQPTCHSFIELSPMTFDVTTLSRGDVIFAIPPPINDAAVPITKTKGGKIGKHPIIVFAVDAPAKTVQGAMVQSFNNATTLDESGLKPEQYFWFLPVTPAVKESIHNPVSARPGTAGKHEWINLKDVLTITEDKVKKQLDGKISPTALTEIENAIKKAHAHVK</sequence>
<protein>
    <submittedName>
        <fullName evidence="1">Uncharacterized protein</fullName>
    </submittedName>
</protein>
<name>A0ACB8AF92_9AGAM</name>